<dbReference type="PANTHER" id="PTHR47331">
    <property type="entry name" value="PHD-TYPE DOMAIN-CONTAINING PROTEIN"/>
    <property type="match status" value="1"/>
</dbReference>
<sequence length="248" mass="27980">MKKGACFRCLKVSRHLSSDCKAKLNPCSLCGKRHHDLLCFSSDNSAKENNEKIVTDEDTTLFNSSRSKEVLLQTLAVCIKGRRSDTFVRVILDTGSQKSYISKFTAEKLQLKCMGEETTLHGLFRGIECSEKHTKYVVTLSDVFNSHSCEIEVMDQERICTPIAKLKDSELLNELKEHGIFVGDASMCESYCLFEREPNEIHMLLGADVIGNLLKGEEVKHLRGGLVAVNTHLRWTVMGKLKVEKEKH</sequence>
<dbReference type="OrthoDB" id="5967017at2759"/>
<accession>A0A4Y2JBR0</accession>
<reference evidence="1 2" key="1">
    <citation type="journal article" date="2019" name="Sci. Rep.">
        <title>Orb-weaving spider Araneus ventricosus genome elucidates the spidroin gene catalogue.</title>
        <authorList>
            <person name="Kono N."/>
            <person name="Nakamura H."/>
            <person name="Ohtoshi R."/>
            <person name="Moran D.A.P."/>
            <person name="Shinohara A."/>
            <person name="Yoshida Y."/>
            <person name="Fujiwara M."/>
            <person name="Mori M."/>
            <person name="Tomita M."/>
            <person name="Arakawa K."/>
        </authorList>
    </citation>
    <scope>NUCLEOTIDE SEQUENCE [LARGE SCALE GENOMIC DNA]</scope>
</reference>
<dbReference type="PANTHER" id="PTHR47331:SF1">
    <property type="entry name" value="GAG-LIKE PROTEIN"/>
    <property type="match status" value="1"/>
</dbReference>
<dbReference type="AlphaFoldDB" id="A0A4Y2JBR0"/>
<dbReference type="InterPro" id="IPR021109">
    <property type="entry name" value="Peptidase_aspartic_dom_sf"/>
</dbReference>
<evidence type="ECO:0000313" key="2">
    <source>
        <dbReference type="Proteomes" id="UP000499080"/>
    </source>
</evidence>
<comment type="caution">
    <text evidence="1">The sequence shown here is derived from an EMBL/GenBank/DDBJ whole genome shotgun (WGS) entry which is preliminary data.</text>
</comment>
<protein>
    <submittedName>
        <fullName evidence="1">Uncharacterized protein</fullName>
    </submittedName>
</protein>
<dbReference type="Proteomes" id="UP000499080">
    <property type="component" value="Unassembled WGS sequence"/>
</dbReference>
<gene>
    <name evidence="1" type="ORF">AVEN_71852_1</name>
</gene>
<evidence type="ECO:0000313" key="1">
    <source>
        <dbReference type="EMBL" id="GBM86656.1"/>
    </source>
</evidence>
<dbReference type="EMBL" id="BGPR01003328">
    <property type="protein sequence ID" value="GBM86656.1"/>
    <property type="molecule type" value="Genomic_DNA"/>
</dbReference>
<name>A0A4Y2JBR0_ARAVE</name>
<organism evidence="1 2">
    <name type="scientific">Araneus ventricosus</name>
    <name type="common">Orbweaver spider</name>
    <name type="synonym">Epeira ventricosa</name>
    <dbReference type="NCBI Taxonomy" id="182803"/>
    <lineage>
        <taxon>Eukaryota</taxon>
        <taxon>Metazoa</taxon>
        <taxon>Ecdysozoa</taxon>
        <taxon>Arthropoda</taxon>
        <taxon>Chelicerata</taxon>
        <taxon>Arachnida</taxon>
        <taxon>Araneae</taxon>
        <taxon>Araneomorphae</taxon>
        <taxon>Entelegynae</taxon>
        <taxon>Araneoidea</taxon>
        <taxon>Araneidae</taxon>
        <taxon>Araneus</taxon>
    </lineage>
</organism>
<keyword evidence="2" id="KW-1185">Reference proteome</keyword>
<proteinExistence type="predicted"/>
<dbReference type="Gene3D" id="2.40.70.10">
    <property type="entry name" value="Acid Proteases"/>
    <property type="match status" value="1"/>
</dbReference>